<evidence type="ECO:0000313" key="3">
    <source>
        <dbReference type="EMBL" id="GLX78994.1"/>
    </source>
</evidence>
<comment type="caution">
    <text evidence="3">The sequence shown here is derived from an EMBL/GenBank/DDBJ whole genome shotgun (WGS) entry which is preliminary data.</text>
</comment>
<dbReference type="PROSITE" id="PS51257">
    <property type="entry name" value="PROKAR_LIPOPROTEIN"/>
    <property type="match status" value="1"/>
</dbReference>
<dbReference type="Proteomes" id="UP001157186">
    <property type="component" value="Unassembled WGS sequence"/>
</dbReference>
<proteinExistence type="predicted"/>
<feature type="region of interest" description="Disordered" evidence="1">
    <location>
        <begin position="18"/>
        <end position="42"/>
    </location>
</feature>
<feature type="compositionally biased region" description="Low complexity" evidence="1">
    <location>
        <begin position="24"/>
        <end position="40"/>
    </location>
</feature>
<evidence type="ECO:0000256" key="1">
    <source>
        <dbReference type="SAM" id="MobiDB-lite"/>
    </source>
</evidence>
<accession>A0ABQ6GUH9</accession>
<feature type="chain" id="PRO_5047008508" description="Lipoprotein" evidence="2">
    <location>
        <begin position="18"/>
        <end position="506"/>
    </location>
</feature>
<organism evidence="3 4">
    <name type="scientific">Thalassotalea insulae</name>
    <dbReference type="NCBI Taxonomy" id="2056778"/>
    <lineage>
        <taxon>Bacteria</taxon>
        <taxon>Pseudomonadati</taxon>
        <taxon>Pseudomonadota</taxon>
        <taxon>Gammaproteobacteria</taxon>
        <taxon>Alteromonadales</taxon>
        <taxon>Colwelliaceae</taxon>
        <taxon>Thalassotalea</taxon>
    </lineage>
</organism>
<gene>
    <name evidence="3" type="ORF">tinsulaeT_23340</name>
</gene>
<evidence type="ECO:0008006" key="5">
    <source>
        <dbReference type="Google" id="ProtNLM"/>
    </source>
</evidence>
<evidence type="ECO:0000313" key="4">
    <source>
        <dbReference type="Proteomes" id="UP001157186"/>
    </source>
</evidence>
<protein>
    <recommendedName>
        <fullName evidence="5">Lipoprotein</fullName>
    </recommendedName>
</protein>
<dbReference type="EMBL" id="BSST01000001">
    <property type="protein sequence ID" value="GLX78994.1"/>
    <property type="molecule type" value="Genomic_DNA"/>
</dbReference>
<keyword evidence="4" id="KW-1185">Reference proteome</keyword>
<name>A0ABQ6GUH9_9GAMM</name>
<dbReference type="RefSeq" id="WP_284244875.1">
    <property type="nucleotide sequence ID" value="NZ_BSST01000001.1"/>
</dbReference>
<evidence type="ECO:0000256" key="2">
    <source>
        <dbReference type="SAM" id="SignalP"/>
    </source>
</evidence>
<keyword evidence="2" id="KW-0732">Signal</keyword>
<feature type="signal peptide" evidence="2">
    <location>
        <begin position="1"/>
        <end position="17"/>
    </location>
</feature>
<reference evidence="3 4" key="1">
    <citation type="submission" date="2023-03" db="EMBL/GenBank/DDBJ databases">
        <title>Draft genome sequence of Thalassotalea insulae KCTC 62186T.</title>
        <authorList>
            <person name="Sawabe T."/>
        </authorList>
    </citation>
    <scope>NUCLEOTIDE SEQUENCE [LARGE SCALE GENOMIC DNA]</scope>
    <source>
        <strain evidence="3 4">KCTC 62186</strain>
    </source>
</reference>
<sequence>MKKTALFSLLLLTAACGGGGGGSSSTNINTQSTNSTNPTTPVEPVKNILKVKVEYQDYCGNKTTSSDARLIIHNADFTSKEVISPDEDGVMVYEDESDKANVSIAYIGNADDEGYVQLRVKTIVEQPLADIGSIYVKTGDKSQCNCQTTDIRVDSDSDILSGEFRVGNDGRSSYPFEYTDTGILLKGNITCHVNSEGFGDKFVRITAPYYGGSVAAFKNKFQGTEVLTTDYIGEAFNFDVIGNGLSAPVRMYEVRSGERVIQRDFSWYDDDNSPFYYYLIDGVNKAYITAWEGEHLNVDGIESIEFSSHGAKKFEPQGNNDIVLSNLDSNEFVYLISDDSSGYDFTTYDEFDVFHMRVTAKTANNENALWWEITMPLHGTIPEISSIDLESIIADWKIRNDVTLVSSTIYLDGYEGVSGYQDYLQHKATEFSYLDGETRWDNNKYVMLNFDILLEETDILFADTKPPTDLTSKAIEKLQMFKTTKIIPQVTSAIKMKRLFKSKQNR</sequence>